<organism evidence="14 15">
    <name type="scientific">Nyssa sinensis</name>
    <dbReference type="NCBI Taxonomy" id="561372"/>
    <lineage>
        <taxon>Eukaryota</taxon>
        <taxon>Viridiplantae</taxon>
        <taxon>Streptophyta</taxon>
        <taxon>Embryophyta</taxon>
        <taxon>Tracheophyta</taxon>
        <taxon>Spermatophyta</taxon>
        <taxon>Magnoliopsida</taxon>
        <taxon>eudicotyledons</taxon>
        <taxon>Gunneridae</taxon>
        <taxon>Pentapetalae</taxon>
        <taxon>asterids</taxon>
        <taxon>Cornales</taxon>
        <taxon>Nyssaceae</taxon>
        <taxon>Nyssa</taxon>
    </lineage>
</organism>
<comment type="subcellular location">
    <subcellularLocation>
        <location evidence="1">Nucleus</location>
    </subcellularLocation>
</comment>
<dbReference type="PROSITE" id="PS50800">
    <property type="entry name" value="SAP"/>
    <property type="match status" value="1"/>
</dbReference>
<name>A0A5J5C504_9ASTE</name>
<dbReference type="InterPro" id="IPR019786">
    <property type="entry name" value="Zinc_finger_PHD-type_CS"/>
</dbReference>
<dbReference type="GO" id="GO:0000785">
    <property type="term" value="C:chromatin"/>
    <property type="evidence" value="ECO:0007669"/>
    <property type="project" value="TreeGrafter"/>
</dbReference>
<dbReference type="Gene3D" id="3.30.40.10">
    <property type="entry name" value="Zinc/RING finger domain, C3HC4 (zinc finger)"/>
    <property type="match status" value="2"/>
</dbReference>
<evidence type="ECO:0000256" key="8">
    <source>
        <dbReference type="ARBA" id="ARBA00022833"/>
    </source>
</evidence>
<keyword evidence="5" id="KW-0479">Metal-binding</keyword>
<comment type="similarity">
    <text evidence="3">Belongs to the PIAS family.</text>
</comment>
<evidence type="ECO:0000259" key="12">
    <source>
        <dbReference type="PROSITE" id="PS50800"/>
    </source>
</evidence>
<evidence type="ECO:0000313" key="15">
    <source>
        <dbReference type="Proteomes" id="UP000325577"/>
    </source>
</evidence>
<keyword evidence="4" id="KW-0808">Transferase</keyword>
<evidence type="ECO:0000256" key="3">
    <source>
        <dbReference type="ARBA" id="ARBA00005383"/>
    </source>
</evidence>
<dbReference type="CDD" id="cd15570">
    <property type="entry name" value="PHD_Bye1p_SIZ1_like"/>
    <property type="match status" value="1"/>
</dbReference>
<keyword evidence="7" id="KW-0833">Ubl conjugation pathway</keyword>
<dbReference type="Pfam" id="PF02037">
    <property type="entry name" value="SAP"/>
    <property type="match status" value="1"/>
</dbReference>
<evidence type="ECO:0000256" key="1">
    <source>
        <dbReference type="ARBA" id="ARBA00004123"/>
    </source>
</evidence>
<evidence type="ECO:0008006" key="16">
    <source>
        <dbReference type="Google" id="ProtNLM"/>
    </source>
</evidence>
<evidence type="ECO:0000313" key="14">
    <source>
        <dbReference type="EMBL" id="KAA8550425.1"/>
    </source>
</evidence>
<evidence type="ECO:0000256" key="7">
    <source>
        <dbReference type="ARBA" id="ARBA00022786"/>
    </source>
</evidence>
<dbReference type="GO" id="GO:0005634">
    <property type="term" value="C:nucleus"/>
    <property type="evidence" value="ECO:0007669"/>
    <property type="project" value="UniProtKB-SubCell"/>
</dbReference>
<reference evidence="14 15" key="1">
    <citation type="submission" date="2019-09" db="EMBL/GenBank/DDBJ databases">
        <title>A chromosome-level genome assembly of the Chinese tupelo Nyssa sinensis.</title>
        <authorList>
            <person name="Yang X."/>
            <person name="Kang M."/>
            <person name="Yang Y."/>
            <person name="Xiong H."/>
            <person name="Wang M."/>
            <person name="Zhang Z."/>
            <person name="Wang Z."/>
            <person name="Wu H."/>
            <person name="Ma T."/>
            <person name="Liu J."/>
            <person name="Xi Z."/>
        </authorList>
    </citation>
    <scope>NUCLEOTIDE SEQUENCE [LARGE SCALE GENOMIC DNA]</scope>
    <source>
        <strain evidence="14">J267</strain>
        <tissue evidence="14">Leaf</tissue>
    </source>
</reference>
<feature type="compositionally biased region" description="Polar residues" evidence="11">
    <location>
        <begin position="526"/>
        <end position="540"/>
    </location>
</feature>
<dbReference type="GO" id="GO:0061665">
    <property type="term" value="F:SUMO ligase activity"/>
    <property type="evidence" value="ECO:0007669"/>
    <property type="project" value="TreeGrafter"/>
</dbReference>
<dbReference type="SMART" id="SM00513">
    <property type="entry name" value="SAP"/>
    <property type="match status" value="1"/>
</dbReference>
<evidence type="ECO:0000259" key="13">
    <source>
        <dbReference type="PROSITE" id="PS51044"/>
    </source>
</evidence>
<sequence>MDLVSTCKDKLAYFRIKELKDILTQLGLSKQGKKQDLVDRILAILSDERVSGMWAKKNAVGKEEVAKLVDDTYRKMQVSGATDLASKVQGGSDCSNVKLKEEIEESYQMVKIRCPCGTSLQTDSMIKCEDPRCHVWQHFGCVIIPEKPTDVAPPAPESFFCELCRLSRADPFWVTVAHPLYPVKLHTTSVPTDGTNPVQSVEKTFQLTRADKDLLSKQEYDVQAWCILLNDKVLFRMQWPQYADLQVNGMPVRAINRPGSQLLGANGRDDGPIITTCTRDGINKISLTGCDARIFCMGVRIVKRRTVQQILNLIPKESDGEQFEDALARVRRCVGGGPEMENADSDSDLEVVADSIPVNLRCPMSGSRMKVAGRFKPCAHMGCFDLEVFVEMNQLAMPHLSQELLSRRISSLTRILIAFTSKMRNCGEDVTEIEVKPDGSWRAKADSDRRDLGQWHFPDGTLFAPMDEIKPKTEVLKQVKQEGVSEGHARLKLGIKKNQNGFWEVSKPEDMHTLSSGNGFEENFENHGQNVIPMSSSATGSGRDGEDPSVNQDGGHAEVIVLSDSEEENDLITSGTVYKNNQTDAGDVAFSVPLHEIPDSFPEDPALVNGGSPCLGLFNPNDDEFGIGMPIWPLPSSSQAVPGFQLFGSDADVSDALVDLQHSSINCPTSMNGYTLTAETAMGSAALVPESSVDHSNADINEGLVDNPLAFAGDDPSLQIFLPTRPSDVSSMQPDLRNQPDVSNGVRNEDWISLRLGGGGSGVHGDPAAANGLNSRQQLRSKEGAMDSVGQH</sequence>
<dbReference type="Pfam" id="PF02891">
    <property type="entry name" value="zf-MIZ"/>
    <property type="match status" value="1"/>
</dbReference>
<dbReference type="GO" id="GO:0016925">
    <property type="term" value="P:protein sumoylation"/>
    <property type="evidence" value="ECO:0007669"/>
    <property type="project" value="UniProtKB-UniPathway"/>
</dbReference>
<keyword evidence="15" id="KW-1185">Reference proteome</keyword>
<keyword evidence="9" id="KW-0539">Nucleus</keyword>
<dbReference type="AlphaFoldDB" id="A0A5J5C504"/>
<dbReference type="Proteomes" id="UP000325577">
    <property type="component" value="Linkage Group LG0"/>
</dbReference>
<dbReference type="InterPro" id="IPR011011">
    <property type="entry name" value="Znf_FYVE_PHD"/>
</dbReference>
<dbReference type="InterPro" id="IPR003034">
    <property type="entry name" value="SAP_dom"/>
</dbReference>
<dbReference type="InterPro" id="IPR001965">
    <property type="entry name" value="Znf_PHD"/>
</dbReference>
<evidence type="ECO:0000256" key="9">
    <source>
        <dbReference type="ARBA" id="ARBA00023242"/>
    </source>
</evidence>
<dbReference type="PROSITE" id="PS51044">
    <property type="entry name" value="ZF_SP_RING"/>
    <property type="match status" value="1"/>
</dbReference>
<keyword evidence="8" id="KW-0862">Zinc</keyword>
<evidence type="ECO:0000256" key="6">
    <source>
        <dbReference type="ARBA" id="ARBA00022771"/>
    </source>
</evidence>
<dbReference type="SUPFAM" id="SSF57903">
    <property type="entry name" value="FYVE/PHD zinc finger"/>
    <property type="match status" value="1"/>
</dbReference>
<feature type="region of interest" description="Disordered" evidence="11">
    <location>
        <begin position="757"/>
        <end position="792"/>
    </location>
</feature>
<dbReference type="Gene3D" id="1.10.720.30">
    <property type="entry name" value="SAP domain"/>
    <property type="match status" value="1"/>
</dbReference>
<evidence type="ECO:0000256" key="10">
    <source>
        <dbReference type="PROSITE-ProRule" id="PRU00452"/>
    </source>
</evidence>
<dbReference type="InterPro" id="IPR036361">
    <property type="entry name" value="SAP_dom_sf"/>
</dbReference>
<dbReference type="InterPro" id="IPR004181">
    <property type="entry name" value="Znf_MIZ"/>
</dbReference>
<protein>
    <recommendedName>
        <fullName evidence="16">SAP domain-containing protein</fullName>
    </recommendedName>
</protein>
<evidence type="ECO:0000256" key="5">
    <source>
        <dbReference type="ARBA" id="ARBA00022723"/>
    </source>
</evidence>
<proteinExistence type="inferred from homology"/>
<comment type="pathway">
    <text evidence="2">Protein modification; protein sumoylation.</text>
</comment>
<keyword evidence="6 10" id="KW-0863">Zinc-finger</keyword>
<dbReference type="SUPFAM" id="SSF68906">
    <property type="entry name" value="SAP domain"/>
    <property type="match status" value="1"/>
</dbReference>
<accession>A0A5J5C504</accession>
<evidence type="ECO:0000256" key="4">
    <source>
        <dbReference type="ARBA" id="ARBA00022679"/>
    </source>
</evidence>
<dbReference type="UniPathway" id="UPA00886"/>
<dbReference type="EMBL" id="CM018031">
    <property type="protein sequence ID" value="KAA8550425.1"/>
    <property type="molecule type" value="Genomic_DNA"/>
</dbReference>
<dbReference type="OrthoDB" id="28127at2759"/>
<dbReference type="PROSITE" id="PS01359">
    <property type="entry name" value="ZF_PHD_1"/>
    <property type="match status" value="1"/>
</dbReference>
<evidence type="ECO:0000256" key="11">
    <source>
        <dbReference type="SAM" id="MobiDB-lite"/>
    </source>
</evidence>
<feature type="region of interest" description="Disordered" evidence="11">
    <location>
        <begin position="517"/>
        <end position="553"/>
    </location>
</feature>
<dbReference type="PANTHER" id="PTHR10782">
    <property type="entry name" value="ZINC FINGER MIZ DOMAIN-CONTAINING PROTEIN"/>
    <property type="match status" value="1"/>
</dbReference>
<dbReference type="InterPro" id="IPR013083">
    <property type="entry name" value="Znf_RING/FYVE/PHD"/>
</dbReference>
<feature type="domain" description="SP-RING-type" evidence="13">
    <location>
        <begin position="345"/>
        <end position="432"/>
    </location>
</feature>
<dbReference type="SMART" id="SM00249">
    <property type="entry name" value="PHD"/>
    <property type="match status" value="1"/>
</dbReference>
<dbReference type="FunFam" id="1.10.720.30:FF:000014">
    <property type="entry name" value="E3 SUMO-protein ligase SIZ1"/>
    <property type="match status" value="1"/>
</dbReference>
<feature type="region of interest" description="Disordered" evidence="11">
    <location>
        <begin position="726"/>
        <end position="745"/>
    </location>
</feature>
<dbReference type="GO" id="GO:0008270">
    <property type="term" value="F:zinc ion binding"/>
    <property type="evidence" value="ECO:0007669"/>
    <property type="project" value="UniProtKB-KW"/>
</dbReference>
<gene>
    <name evidence="14" type="ORF">F0562_002109</name>
</gene>
<evidence type="ECO:0000256" key="2">
    <source>
        <dbReference type="ARBA" id="ARBA00004718"/>
    </source>
</evidence>
<dbReference type="PANTHER" id="PTHR10782:SF102">
    <property type="entry name" value="E3 SUMO-PROTEIN LIGASE SIZ1"/>
    <property type="match status" value="1"/>
</dbReference>
<feature type="domain" description="SAP" evidence="12">
    <location>
        <begin position="11"/>
        <end position="45"/>
    </location>
</feature>